<dbReference type="Gene3D" id="1.25.10.10">
    <property type="entry name" value="Leucine-rich Repeat Variant"/>
    <property type="match status" value="1"/>
</dbReference>
<dbReference type="InterPro" id="IPR016024">
    <property type="entry name" value="ARM-type_fold"/>
</dbReference>
<dbReference type="AlphaFoldDB" id="A0A1J4KZB3"/>
<proteinExistence type="predicted"/>
<protein>
    <submittedName>
        <fullName evidence="1">Uncharacterized protein</fullName>
    </submittedName>
</protein>
<accession>A0A1J4KZB3</accession>
<dbReference type="SUPFAM" id="SSF48371">
    <property type="entry name" value="ARM repeat"/>
    <property type="match status" value="1"/>
</dbReference>
<sequence>MATTIEPSQNVLNGCQAGFDLSNYGEQLLHEREERTLTFRRNLNGLDRLNTPVSKRIFISSSGSTSFISPKSSHSWHGQNDNSLSPTKLINILNDPTHEHLNILNVLPRCDRTILSVIANDSNVWKALLACMVNFHSFKIEDFYLILNSLIFLFPLINQTTNEDLQISVVDEISTLFDMLLENKQFLNSALMLITVFSKASVYARDTIICYGIHTNIFELIQNLINQNADQINSELLKLLCSSFVSIFSNTEEMEDYIIQDTLDQLLDMLNSILPNMNNFQTSQIKNPNLNALYIELIEMILQCFTSITNHNSQNSSTLCEKGIHNQILCIFDNFESNASIISNLLLLIGNITVSQSITTKILLENGLLNKLFVLIQDEQFTPTVFWILSNISEIHPHIMTNAIPDEFISSTISLCSNSKFEIKKEASYFVMTCILFMNPQKMHKFITDDLILIVDEMLSCGIIAIINRCIAAMLQIILLFSKDENFIKDDKLLFSFITSINDCEMMKDLESLLETDNAILNSRVPSLIYQLQSLLAKYE</sequence>
<dbReference type="EMBL" id="MLAK01000095">
    <property type="protein sequence ID" value="OHT16591.1"/>
    <property type="molecule type" value="Genomic_DNA"/>
</dbReference>
<dbReference type="RefSeq" id="XP_068369727.1">
    <property type="nucleotide sequence ID" value="XM_068513945.1"/>
</dbReference>
<organism evidence="1 2">
    <name type="scientific">Tritrichomonas foetus</name>
    <dbReference type="NCBI Taxonomy" id="1144522"/>
    <lineage>
        <taxon>Eukaryota</taxon>
        <taxon>Metamonada</taxon>
        <taxon>Parabasalia</taxon>
        <taxon>Tritrichomonadida</taxon>
        <taxon>Tritrichomonadidae</taxon>
        <taxon>Tritrichomonas</taxon>
    </lineage>
</organism>
<evidence type="ECO:0000313" key="2">
    <source>
        <dbReference type="Proteomes" id="UP000179807"/>
    </source>
</evidence>
<keyword evidence="2" id="KW-1185">Reference proteome</keyword>
<dbReference type="Proteomes" id="UP000179807">
    <property type="component" value="Unassembled WGS sequence"/>
</dbReference>
<name>A0A1J4KZB3_9EUKA</name>
<comment type="caution">
    <text evidence="1">The sequence shown here is derived from an EMBL/GenBank/DDBJ whole genome shotgun (WGS) entry which is preliminary data.</text>
</comment>
<gene>
    <name evidence="1" type="ORF">TRFO_41717</name>
</gene>
<evidence type="ECO:0000313" key="1">
    <source>
        <dbReference type="EMBL" id="OHT16591.1"/>
    </source>
</evidence>
<dbReference type="InterPro" id="IPR011989">
    <property type="entry name" value="ARM-like"/>
</dbReference>
<dbReference type="VEuPathDB" id="TrichDB:TRFO_41717"/>
<dbReference type="GeneID" id="94848649"/>
<reference evidence="1" key="1">
    <citation type="submission" date="2016-10" db="EMBL/GenBank/DDBJ databases">
        <authorList>
            <person name="Benchimol M."/>
            <person name="Almeida L.G."/>
            <person name="Vasconcelos A.T."/>
            <person name="Perreira-Neves A."/>
            <person name="Rosa I.A."/>
            <person name="Tasca T."/>
            <person name="Bogo M.R."/>
            <person name="de Souza W."/>
        </authorList>
    </citation>
    <scope>NUCLEOTIDE SEQUENCE [LARGE SCALE GENOMIC DNA]</scope>
    <source>
        <strain evidence="1">K</strain>
    </source>
</reference>